<sequence length="437" mass="48234">MKKILIYPALLLSMLLFSCENFLEVESFDRVSDENTIFDKSSAETAVRGAYRSLASLNYSSGFQNTILQAGGDVRSLNNAQTDLNIINYSLRSDIGFLSTYWANFYNTINRANHVIDKVPAVTDVKLTADLKNQLLGEAYFIRAYSYFDLGRVFGNVPIYLTPTKVVADKLGVPKSSQAEVYALALADLNKAETLLPATVVWNRATKFTVYALRARLNLYLNNYEQAENDANSVLANTSYQLVKPFSLAAGTPESVLEFSYSVTDLNTGYGLWNTSNRQLEPKAVIHTLLNDPTVGGDRKILSVPNASGQFIGGIYPTNTSAAYGIRTAELYLIRAEARAKKPNPDLAGALSDLNAVRTRANVPNSTAVTLEEIILAIENERRVEFALEPHRWFDIVRTGRAPAVFNLNDPNKYIFPIPAGEILADPTLTQNPGYGN</sequence>
<keyword evidence="3 7" id="KW-0732">Signal</keyword>
<feature type="chain" id="PRO_5029566881" evidence="7">
    <location>
        <begin position="24"/>
        <end position="437"/>
    </location>
</feature>
<evidence type="ECO:0000256" key="7">
    <source>
        <dbReference type="SAM" id="SignalP"/>
    </source>
</evidence>
<keyword evidence="6" id="KW-0175">Coiled coil</keyword>
<dbReference type="PROSITE" id="PS51257">
    <property type="entry name" value="PROKAR_LIPOPROTEIN"/>
    <property type="match status" value="1"/>
</dbReference>
<gene>
    <name evidence="10" type="ORF">HUW48_17395</name>
</gene>
<protein>
    <submittedName>
        <fullName evidence="10">RagB/SusD family nutrient uptake outer membrane protein</fullName>
    </submittedName>
</protein>
<reference evidence="10 11" key="1">
    <citation type="submission" date="2020-06" db="EMBL/GenBank/DDBJ databases">
        <authorList>
            <person name="Hwang Y.J."/>
        </authorList>
    </citation>
    <scope>NUCLEOTIDE SEQUENCE [LARGE SCALE GENOMIC DNA]</scope>
    <source>
        <strain evidence="10 11">KUDC8001</strain>
    </source>
</reference>
<proteinExistence type="inferred from homology"/>
<dbReference type="InterPro" id="IPR033985">
    <property type="entry name" value="SusD-like_N"/>
</dbReference>
<comment type="subcellular location">
    <subcellularLocation>
        <location evidence="1">Cell outer membrane</location>
    </subcellularLocation>
</comment>
<dbReference type="RefSeq" id="WP_182412152.1">
    <property type="nucleotide sequence ID" value="NZ_CP055153.1"/>
</dbReference>
<dbReference type="Pfam" id="PF14322">
    <property type="entry name" value="SusD-like_3"/>
    <property type="match status" value="1"/>
</dbReference>
<reference evidence="10 11" key="2">
    <citation type="submission" date="2020-08" db="EMBL/GenBank/DDBJ databases">
        <title>Adhaeribacter dokdonensis sp. nov., isolated from the rhizosphere of Elymus tsukushiensis, a plant native to the Dokdo Islands, Republic of Korea.</title>
        <authorList>
            <person name="Ghim S.Y."/>
        </authorList>
    </citation>
    <scope>NUCLEOTIDE SEQUENCE [LARGE SCALE GENOMIC DNA]</scope>
    <source>
        <strain evidence="10 11">KUDC8001</strain>
    </source>
</reference>
<feature type="coiled-coil region" evidence="6">
    <location>
        <begin position="210"/>
        <end position="237"/>
    </location>
</feature>
<dbReference type="Proteomes" id="UP000514509">
    <property type="component" value="Chromosome"/>
</dbReference>
<dbReference type="GO" id="GO:0009279">
    <property type="term" value="C:cell outer membrane"/>
    <property type="evidence" value="ECO:0007669"/>
    <property type="project" value="UniProtKB-SubCell"/>
</dbReference>
<evidence type="ECO:0000256" key="1">
    <source>
        <dbReference type="ARBA" id="ARBA00004442"/>
    </source>
</evidence>
<evidence type="ECO:0000313" key="10">
    <source>
        <dbReference type="EMBL" id="QMU29692.1"/>
    </source>
</evidence>
<dbReference type="EMBL" id="CP055153">
    <property type="protein sequence ID" value="QMU29692.1"/>
    <property type="molecule type" value="Genomic_DNA"/>
</dbReference>
<dbReference type="InterPro" id="IPR011990">
    <property type="entry name" value="TPR-like_helical_dom_sf"/>
</dbReference>
<feature type="signal peptide" evidence="7">
    <location>
        <begin position="1"/>
        <end position="23"/>
    </location>
</feature>
<dbReference type="KEGG" id="add:HUW48_17395"/>
<keyword evidence="5" id="KW-0998">Cell outer membrane</keyword>
<evidence type="ECO:0000259" key="9">
    <source>
        <dbReference type="Pfam" id="PF14322"/>
    </source>
</evidence>
<dbReference type="InterPro" id="IPR012944">
    <property type="entry name" value="SusD_RagB_dom"/>
</dbReference>
<keyword evidence="11" id="KW-1185">Reference proteome</keyword>
<dbReference type="Gene3D" id="1.25.40.390">
    <property type="match status" value="2"/>
</dbReference>
<evidence type="ECO:0000256" key="2">
    <source>
        <dbReference type="ARBA" id="ARBA00006275"/>
    </source>
</evidence>
<evidence type="ECO:0000256" key="5">
    <source>
        <dbReference type="ARBA" id="ARBA00023237"/>
    </source>
</evidence>
<evidence type="ECO:0000256" key="6">
    <source>
        <dbReference type="SAM" id="Coils"/>
    </source>
</evidence>
<accession>A0A7L7LA20</accession>
<evidence type="ECO:0000256" key="4">
    <source>
        <dbReference type="ARBA" id="ARBA00023136"/>
    </source>
</evidence>
<organism evidence="10 11">
    <name type="scientific">Adhaeribacter radiodurans</name>
    <dbReference type="NCBI Taxonomy" id="2745197"/>
    <lineage>
        <taxon>Bacteria</taxon>
        <taxon>Pseudomonadati</taxon>
        <taxon>Bacteroidota</taxon>
        <taxon>Cytophagia</taxon>
        <taxon>Cytophagales</taxon>
        <taxon>Hymenobacteraceae</taxon>
        <taxon>Adhaeribacter</taxon>
    </lineage>
</organism>
<evidence type="ECO:0000259" key="8">
    <source>
        <dbReference type="Pfam" id="PF07980"/>
    </source>
</evidence>
<dbReference type="SUPFAM" id="SSF48452">
    <property type="entry name" value="TPR-like"/>
    <property type="match status" value="1"/>
</dbReference>
<evidence type="ECO:0000256" key="3">
    <source>
        <dbReference type="ARBA" id="ARBA00022729"/>
    </source>
</evidence>
<name>A0A7L7LA20_9BACT</name>
<dbReference type="AlphaFoldDB" id="A0A7L7LA20"/>
<dbReference type="Pfam" id="PF07980">
    <property type="entry name" value="SusD_RagB"/>
    <property type="match status" value="1"/>
</dbReference>
<feature type="domain" description="RagB/SusD" evidence="8">
    <location>
        <begin position="319"/>
        <end position="399"/>
    </location>
</feature>
<keyword evidence="4" id="KW-0472">Membrane</keyword>
<feature type="domain" description="SusD-like N-terminal" evidence="9">
    <location>
        <begin position="65"/>
        <end position="219"/>
    </location>
</feature>
<evidence type="ECO:0000313" key="11">
    <source>
        <dbReference type="Proteomes" id="UP000514509"/>
    </source>
</evidence>
<dbReference type="CDD" id="cd08977">
    <property type="entry name" value="SusD"/>
    <property type="match status" value="1"/>
</dbReference>
<comment type="similarity">
    <text evidence="2">Belongs to the SusD family.</text>
</comment>